<sequence length="40" mass="4727">MDIGDSYKHIKNSHMSKKFCIPEYLFLLVCYDCNHVCNLC</sequence>
<reference evidence="1" key="1">
    <citation type="submission" date="2014-11" db="EMBL/GenBank/DDBJ databases">
        <authorList>
            <person name="Amaro Gonzalez C."/>
        </authorList>
    </citation>
    <scope>NUCLEOTIDE SEQUENCE</scope>
</reference>
<dbReference type="EMBL" id="GBXM01017761">
    <property type="protein sequence ID" value="JAH90816.1"/>
    <property type="molecule type" value="Transcribed_RNA"/>
</dbReference>
<protein>
    <submittedName>
        <fullName evidence="1">Uncharacterized protein</fullName>
    </submittedName>
</protein>
<accession>A0A0E9WKL6</accession>
<name>A0A0E9WKL6_ANGAN</name>
<reference evidence="1" key="2">
    <citation type="journal article" date="2015" name="Fish Shellfish Immunol.">
        <title>Early steps in the European eel (Anguilla anguilla)-Vibrio vulnificus interaction in the gills: Role of the RtxA13 toxin.</title>
        <authorList>
            <person name="Callol A."/>
            <person name="Pajuelo D."/>
            <person name="Ebbesson L."/>
            <person name="Teles M."/>
            <person name="MacKenzie S."/>
            <person name="Amaro C."/>
        </authorList>
    </citation>
    <scope>NUCLEOTIDE SEQUENCE</scope>
</reference>
<evidence type="ECO:0000313" key="1">
    <source>
        <dbReference type="EMBL" id="JAH90816.1"/>
    </source>
</evidence>
<proteinExistence type="predicted"/>
<organism evidence="1">
    <name type="scientific">Anguilla anguilla</name>
    <name type="common">European freshwater eel</name>
    <name type="synonym">Muraena anguilla</name>
    <dbReference type="NCBI Taxonomy" id="7936"/>
    <lineage>
        <taxon>Eukaryota</taxon>
        <taxon>Metazoa</taxon>
        <taxon>Chordata</taxon>
        <taxon>Craniata</taxon>
        <taxon>Vertebrata</taxon>
        <taxon>Euteleostomi</taxon>
        <taxon>Actinopterygii</taxon>
        <taxon>Neopterygii</taxon>
        <taxon>Teleostei</taxon>
        <taxon>Anguilliformes</taxon>
        <taxon>Anguillidae</taxon>
        <taxon>Anguilla</taxon>
    </lineage>
</organism>
<dbReference type="AlphaFoldDB" id="A0A0E9WKL6"/>